<dbReference type="EMBL" id="JADULK010000007">
    <property type="protein sequence ID" value="MBH1930861.1"/>
    <property type="molecule type" value="Genomic_DNA"/>
</dbReference>
<evidence type="ECO:0000313" key="2">
    <source>
        <dbReference type="Proteomes" id="UP000624159"/>
    </source>
</evidence>
<protein>
    <submittedName>
        <fullName evidence="1">Uncharacterized protein</fullName>
    </submittedName>
</protein>
<dbReference type="RefSeq" id="WP_197664477.1">
    <property type="nucleotide sequence ID" value="NZ_JADULK010000007.1"/>
</dbReference>
<accession>A0ABS0MER4</accession>
<organism evidence="1 2">
    <name type="scientific">Serratia rubidaea</name>
    <name type="common">Serratia marinorubra</name>
    <dbReference type="NCBI Taxonomy" id="61652"/>
    <lineage>
        <taxon>Bacteria</taxon>
        <taxon>Pseudomonadati</taxon>
        <taxon>Pseudomonadota</taxon>
        <taxon>Gammaproteobacteria</taxon>
        <taxon>Enterobacterales</taxon>
        <taxon>Yersiniaceae</taxon>
        <taxon>Serratia</taxon>
    </lineage>
</organism>
<dbReference type="Proteomes" id="UP000624159">
    <property type="component" value="Unassembled WGS sequence"/>
</dbReference>
<proteinExistence type="predicted"/>
<name>A0ABS0MER4_SERRU</name>
<sequence length="265" mass="28350">MTTIIRNLDMEIKNPTLPPLFEPFATVSGLMAGWRFGDGFSDLSGNGHTLKAVGTPVFNAFFVTGDKDNGFITDVPDGLQRTLIAVYRQAADVNTFGYPVGNIVQSASANGEGIAITDVSVDALRRRSLSIGGKAYNEKLYGTAAGPSEATSSRNNFVFTAVTVDGAGNQGGLYVPSASADIIPATLAEGANLAERSVTEKDVESFYRIITWRNPNLPPVPPSSPNTGLAVAEVLIYDRVLSLDELKVQYGRSQRYFKNTYGVVV</sequence>
<comment type="caution">
    <text evidence="1">The sequence shown here is derived from an EMBL/GenBank/DDBJ whole genome shotgun (WGS) entry which is preliminary data.</text>
</comment>
<keyword evidence="2" id="KW-1185">Reference proteome</keyword>
<reference evidence="1 2" key="1">
    <citation type="submission" date="2020-11" db="EMBL/GenBank/DDBJ databases">
        <title>Enhanced detection system for hospital associated transmission using whole genome sequencing surveillance.</title>
        <authorList>
            <person name="Harrison L.H."/>
            <person name="Van Tyne D."/>
            <person name="Marsh J.W."/>
            <person name="Griffith M.P."/>
            <person name="Snyder D.J."/>
            <person name="Cooper V.S."/>
            <person name="Mustapha M."/>
        </authorList>
    </citation>
    <scope>NUCLEOTIDE SEQUENCE [LARGE SCALE GENOMIC DNA]</scope>
    <source>
        <strain evidence="1 2">SER00230</strain>
    </source>
</reference>
<gene>
    <name evidence="1" type="ORF">I5U13_14485</name>
</gene>
<evidence type="ECO:0000313" key="1">
    <source>
        <dbReference type="EMBL" id="MBH1930861.1"/>
    </source>
</evidence>